<dbReference type="PaxDb" id="3880-AES66711"/>
<reference evidence="1 3" key="2">
    <citation type="journal article" date="2014" name="BMC Genomics">
        <title>An improved genome release (version Mt4.0) for the model legume Medicago truncatula.</title>
        <authorList>
            <person name="Tang H."/>
            <person name="Krishnakumar V."/>
            <person name="Bidwell S."/>
            <person name="Rosen B."/>
            <person name="Chan A."/>
            <person name="Zhou S."/>
            <person name="Gentzbittel L."/>
            <person name="Childs K.L."/>
            <person name="Yandell M."/>
            <person name="Gundlach H."/>
            <person name="Mayer K.F."/>
            <person name="Schwartz D.C."/>
            <person name="Town C.D."/>
        </authorList>
    </citation>
    <scope>GENOME REANNOTATION</scope>
    <source>
        <strain evidence="1">A17</strain>
        <strain evidence="2 3">cv. Jemalong A17</strain>
    </source>
</reference>
<dbReference type="HOGENOM" id="CLU_3071661_0_0_1"/>
<protein>
    <submittedName>
        <fullName evidence="1 2">Uncharacterized protein</fullName>
    </submittedName>
</protein>
<evidence type="ECO:0000313" key="2">
    <source>
        <dbReference type="EnsemblPlants" id="KEH41084"/>
    </source>
</evidence>
<dbReference type="EnsemblPlants" id="KEH41084">
    <property type="protein sequence ID" value="KEH41084"/>
    <property type="gene ID" value="MTR_1g041555"/>
</dbReference>
<reference evidence="1 3" key="1">
    <citation type="journal article" date="2011" name="Nature">
        <title>The Medicago genome provides insight into the evolution of rhizobial symbioses.</title>
        <authorList>
            <person name="Young N.D."/>
            <person name="Debelle F."/>
            <person name="Oldroyd G.E."/>
            <person name="Geurts R."/>
            <person name="Cannon S.B."/>
            <person name="Udvardi M.K."/>
            <person name="Benedito V.A."/>
            <person name="Mayer K.F."/>
            <person name="Gouzy J."/>
            <person name="Schoof H."/>
            <person name="Van de Peer Y."/>
            <person name="Proost S."/>
            <person name="Cook D.R."/>
            <person name="Meyers B.C."/>
            <person name="Spannagl M."/>
            <person name="Cheung F."/>
            <person name="De Mita S."/>
            <person name="Krishnakumar V."/>
            <person name="Gundlach H."/>
            <person name="Zhou S."/>
            <person name="Mudge J."/>
            <person name="Bharti A.K."/>
            <person name="Murray J.D."/>
            <person name="Naoumkina M.A."/>
            <person name="Rosen B."/>
            <person name="Silverstein K.A."/>
            <person name="Tang H."/>
            <person name="Rombauts S."/>
            <person name="Zhao P.X."/>
            <person name="Zhou P."/>
            <person name="Barbe V."/>
            <person name="Bardou P."/>
            <person name="Bechner M."/>
            <person name="Bellec A."/>
            <person name="Berger A."/>
            <person name="Berges H."/>
            <person name="Bidwell S."/>
            <person name="Bisseling T."/>
            <person name="Choisne N."/>
            <person name="Couloux A."/>
            <person name="Denny R."/>
            <person name="Deshpande S."/>
            <person name="Dai X."/>
            <person name="Doyle J.J."/>
            <person name="Dudez A.M."/>
            <person name="Farmer A.D."/>
            <person name="Fouteau S."/>
            <person name="Franken C."/>
            <person name="Gibelin C."/>
            <person name="Gish J."/>
            <person name="Goldstein S."/>
            <person name="Gonzalez A.J."/>
            <person name="Green P.J."/>
            <person name="Hallab A."/>
            <person name="Hartog M."/>
            <person name="Hua A."/>
            <person name="Humphray S.J."/>
            <person name="Jeong D.H."/>
            <person name="Jing Y."/>
            <person name="Jocker A."/>
            <person name="Kenton S.M."/>
            <person name="Kim D.J."/>
            <person name="Klee K."/>
            <person name="Lai H."/>
            <person name="Lang C."/>
            <person name="Lin S."/>
            <person name="Macmil S.L."/>
            <person name="Magdelenat G."/>
            <person name="Matthews L."/>
            <person name="McCorrison J."/>
            <person name="Monaghan E.L."/>
            <person name="Mun J.H."/>
            <person name="Najar F.Z."/>
            <person name="Nicholson C."/>
            <person name="Noirot C."/>
            <person name="O'Bleness M."/>
            <person name="Paule C.R."/>
            <person name="Poulain J."/>
            <person name="Prion F."/>
            <person name="Qin B."/>
            <person name="Qu C."/>
            <person name="Retzel E.F."/>
            <person name="Riddle C."/>
            <person name="Sallet E."/>
            <person name="Samain S."/>
            <person name="Samson N."/>
            <person name="Sanders I."/>
            <person name="Saurat O."/>
            <person name="Scarpelli C."/>
            <person name="Schiex T."/>
            <person name="Segurens B."/>
            <person name="Severin A.J."/>
            <person name="Sherrier D.J."/>
            <person name="Shi R."/>
            <person name="Sims S."/>
            <person name="Singer S.R."/>
            <person name="Sinharoy S."/>
            <person name="Sterck L."/>
            <person name="Viollet A."/>
            <person name="Wang B.B."/>
            <person name="Wang K."/>
            <person name="Wang M."/>
            <person name="Wang X."/>
            <person name="Warfsmann J."/>
            <person name="Weissenbach J."/>
            <person name="White D.D."/>
            <person name="White J.D."/>
            <person name="Wiley G.B."/>
            <person name="Wincker P."/>
            <person name="Xing Y."/>
            <person name="Yang L."/>
            <person name="Yao Z."/>
            <person name="Ying F."/>
            <person name="Zhai J."/>
            <person name="Zhou L."/>
            <person name="Zuber A."/>
            <person name="Denarie J."/>
            <person name="Dixon R.A."/>
            <person name="May G.D."/>
            <person name="Schwartz D.C."/>
            <person name="Rogers J."/>
            <person name="Quetier F."/>
            <person name="Town C.D."/>
            <person name="Roe B.A."/>
        </authorList>
    </citation>
    <scope>NUCLEOTIDE SEQUENCE [LARGE SCALE GENOMIC DNA]</scope>
    <source>
        <strain evidence="1">A17</strain>
        <strain evidence="2 3">cv. Jemalong A17</strain>
    </source>
</reference>
<evidence type="ECO:0000313" key="1">
    <source>
        <dbReference type="EMBL" id="KEH41084.1"/>
    </source>
</evidence>
<keyword evidence="3" id="KW-1185">Reference proteome</keyword>
<gene>
    <name evidence="1" type="ordered locus">MTR_1g041555</name>
</gene>
<name>A0A072VGB9_MEDTR</name>
<dbReference type="EMBL" id="CM001217">
    <property type="protein sequence ID" value="KEH41084.1"/>
    <property type="molecule type" value="Genomic_DNA"/>
</dbReference>
<organism evidence="1 3">
    <name type="scientific">Medicago truncatula</name>
    <name type="common">Barrel medic</name>
    <name type="synonym">Medicago tribuloides</name>
    <dbReference type="NCBI Taxonomy" id="3880"/>
    <lineage>
        <taxon>Eukaryota</taxon>
        <taxon>Viridiplantae</taxon>
        <taxon>Streptophyta</taxon>
        <taxon>Embryophyta</taxon>
        <taxon>Tracheophyta</taxon>
        <taxon>Spermatophyta</taxon>
        <taxon>Magnoliopsida</taxon>
        <taxon>eudicotyledons</taxon>
        <taxon>Gunneridae</taxon>
        <taxon>Pentapetalae</taxon>
        <taxon>rosids</taxon>
        <taxon>fabids</taxon>
        <taxon>Fabales</taxon>
        <taxon>Fabaceae</taxon>
        <taxon>Papilionoideae</taxon>
        <taxon>50 kb inversion clade</taxon>
        <taxon>NPAAA clade</taxon>
        <taxon>Hologalegina</taxon>
        <taxon>IRL clade</taxon>
        <taxon>Trifolieae</taxon>
        <taxon>Medicago</taxon>
    </lineage>
</organism>
<proteinExistence type="predicted"/>
<accession>A0A072VGB9</accession>
<sequence>MGSLLLLTDFGYRVRDFVDPSNATVESNIKKTLKKLVFNLKKSPPEKISLPFY</sequence>
<evidence type="ECO:0000313" key="3">
    <source>
        <dbReference type="Proteomes" id="UP000002051"/>
    </source>
</evidence>
<reference evidence="2" key="3">
    <citation type="submission" date="2015-04" db="UniProtKB">
        <authorList>
            <consortium name="EnsemblPlants"/>
        </authorList>
    </citation>
    <scope>IDENTIFICATION</scope>
    <source>
        <strain evidence="2">cv. Jemalong A17</strain>
    </source>
</reference>
<dbReference type="Proteomes" id="UP000002051">
    <property type="component" value="Unassembled WGS sequence"/>
</dbReference>
<dbReference type="AlphaFoldDB" id="A0A072VGB9"/>